<dbReference type="AlphaFoldDB" id="A0ABD3ZUV0"/>
<dbReference type="Pfam" id="PF03374">
    <property type="entry name" value="ANT"/>
    <property type="match status" value="1"/>
</dbReference>
<dbReference type="Proteomes" id="UP000031970">
    <property type="component" value="Unassembled WGS sequence"/>
</dbReference>
<evidence type="ECO:0000259" key="1">
    <source>
        <dbReference type="Pfam" id="PF03374"/>
    </source>
</evidence>
<evidence type="ECO:0000313" key="2">
    <source>
        <dbReference type="EMBL" id="KIL32057.1"/>
    </source>
</evidence>
<dbReference type="Pfam" id="PF09669">
    <property type="entry name" value="Phage_pRha"/>
    <property type="match status" value="1"/>
</dbReference>
<dbReference type="RefSeq" id="WP_041054514.1">
    <property type="nucleotide sequence ID" value="NZ_CP032860.1"/>
</dbReference>
<dbReference type="EMBL" id="JSXS01000040">
    <property type="protein sequence ID" value="KIL32057.1"/>
    <property type="molecule type" value="Genomic_DNA"/>
</dbReference>
<comment type="caution">
    <text evidence="2">The sequence shown here is derived from an EMBL/GenBank/DDBJ whole genome shotgun (WGS) entry which is preliminary data.</text>
</comment>
<dbReference type="InterPro" id="IPR014054">
    <property type="entry name" value="Phage_regulatory_Rha"/>
</dbReference>
<accession>A0ABD3ZUV0</accession>
<protein>
    <recommendedName>
        <fullName evidence="1">Antirepressor protein C-terminal domain-containing protein</fullName>
    </recommendedName>
</protein>
<feature type="domain" description="Antirepressor protein C-terminal" evidence="1">
    <location>
        <begin position="142"/>
        <end position="242"/>
    </location>
</feature>
<proteinExistence type="predicted"/>
<name>A0ABD3ZUV0_BACIU</name>
<dbReference type="InterPro" id="IPR005039">
    <property type="entry name" value="Ant_C"/>
</dbReference>
<dbReference type="NCBIfam" id="TIGR02681">
    <property type="entry name" value="phage_pRha"/>
    <property type="match status" value="1"/>
</dbReference>
<sequence>MENNLKVIEQDGQLLVDSREVADMIGKLHKNLVRDIDGYVKVLSQSSDLSFDQFFIESTYEAGTGKSYKHFLLTRKGCDMVANKMTGAKGVLFTAQYVTRFEEMEKKLKTRPSLVDTYLDMNEDERAIAYFTERKEKREYQERLKLAEPKVEKYDQFLNTDGLMKVGQVAKAIGIKGMGQNNLFRFLRENKILIDGTNKNAPYQKYVERGFFQVKTQETSIGIKTITLVTSKGADFIADLLIKHGYKREKAS</sequence>
<evidence type="ECO:0000313" key="3">
    <source>
        <dbReference type="Proteomes" id="UP000031970"/>
    </source>
</evidence>
<reference evidence="2 3" key="1">
    <citation type="submission" date="2014-11" db="EMBL/GenBank/DDBJ databases">
        <title>Draft Genome Sequences of Nine Bacillus subtilis Strains that Form Spores with High Heat-Resistance.</title>
        <authorList>
            <person name="Krawcyk A.O."/>
            <person name="Berendsen E.M."/>
            <person name="de Jong A."/>
            <person name="Holsappel S."/>
            <person name="Eijlander R.T."/>
            <person name="Wells-Bennik M."/>
            <person name="Kuipers O.P."/>
        </authorList>
    </citation>
    <scope>NUCLEOTIDE SEQUENCE [LARGE SCALE GENOMIC DNA]</scope>
    <source>
        <strain evidence="2 3">B4067</strain>
    </source>
</reference>
<gene>
    <name evidence="2" type="ORF">B4067_2330</name>
</gene>
<organism evidence="2 3">
    <name type="scientific">Bacillus subtilis subsp. subtilis</name>
    <dbReference type="NCBI Taxonomy" id="135461"/>
    <lineage>
        <taxon>Bacteria</taxon>
        <taxon>Bacillati</taxon>
        <taxon>Bacillota</taxon>
        <taxon>Bacilli</taxon>
        <taxon>Bacillales</taxon>
        <taxon>Bacillaceae</taxon>
        <taxon>Bacillus</taxon>
    </lineage>
</organism>